<gene>
    <name evidence="1" type="ORF">RFI_27342</name>
</gene>
<proteinExistence type="predicted"/>
<accession>X6MAH6</accession>
<keyword evidence="2" id="KW-1185">Reference proteome</keyword>
<dbReference type="Proteomes" id="UP000023152">
    <property type="component" value="Unassembled WGS sequence"/>
</dbReference>
<comment type="caution">
    <text evidence="1">The sequence shown here is derived from an EMBL/GenBank/DDBJ whole genome shotgun (WGS) entry which is preliminary data.</text>
</comment>
<dbReference type="EMBL" id="ASPP01023703">
    <property type="protein sequence ID" value="ETO10035.1"/>
    <property type="molecule type" value="Genomic_DNA"/>
</dbReference>
<protein>
    <submittedName>
        <fullName evidence="1">Uncharacterized protein</fullName>
    </submittedName>
</protein>
<sequence length="123" mass="15137">KSREITAFTCVKDFSIAKTWDDESNYNKKKAQCNNTKIFSNRKLFKFLPFFFLFILKLNEIKKRFVLEKMRCKRYKDSSNKGMLVKKKEMLTRIENTKKKKKKDKLHKNLQIIFFFYWKKKKE</sequence>
<reference evidence="1 2" key="1">
    <citation type="journal article" date="2013" name="Curr. Biol.">
        <title>The Genome of the Foraminiferan Reticulomyxa filosa.</title>
        <authorList>
            <person name="Glockner G."/>
            <person name="Hulsmann N."/>
            <person name="Schleicher M."/>
            <person name="Noegel A.A."/>
            <person name="Eichinger L."/>
            <person name="Gallinger C."/>
            <person name="Pawlowski J."/>
            <person name="Sierra R."/>
            <person name="Euteneuer U."/>
            <person name="Pillet L."/>
            <person name="Moustafa A."/>
            <person name="Platzer M."/>
            <person name="Groth M."/>
            <person name="Szafranski K."/>
            <person name="Schliwa M."/>
        </authorList>
    </citation>
    <scope>NUCLEOTIDE SEQUENCE [LARGE SCALE GENOMIC DNA]</scope>
</reference>
<organism evidence="1 2">
    <name type="scientific">Reticulomyxa filosa</name>
    <dbReference type="NCBI Taxonomy" id="46433"/>
    <lineage>
        <taxon>Eukaryota</taxon>
        <taxon>Sar</taxon>
        <taxon>Rhizaria</taxon>
        <taxon>Retaria</taxon>
        <taxon>Foraminifera</taxon>
        <taxon>Monothalamids</taxon>
        <taxon>Reticulomyxidae</taxon>
        <taxon>Reticulomyxa</taxon>
    </lineage>
</organism>
<dbReference type="AlphaFoldDB" id="X6MAH6"/>
<feature type="non-terminal residue" evidence="1">
    <location>
        <position position="1"/>
    </location>
</feature>
<name>X6MAH6_RETFI</name>
<evidence type="ECO:0000313" key="1">
    <source>
        <dbReference type="EMBL" id="ETO10035.1"/>
    </source>
</evidence>
<evidence type="ECO:0000313" key="2">
    <source>
        <dbReference type="Proteomes" id="UP000023152"/>
    </source>
</evidence>